<evidence type="ECO:0000313" key="3">
    <source>
        <dbReference type="Proteomes" id="UP000275137"/>
    </source>
</evidence>
<keyword evidence="1" id="KW-0812">Transmembrane</keyword>
<comment type="caution">
    <text evidence="2">The sequence shown here is derived from an EMBL/GenBank/DDBJ whole genome shotgun (WGS) entry which is preliminary data.</text>
</comment>
<accession>A0A3N0V3Z4</accession>
<keyword evidence="1" id="KW-1133">Transmembrane helix</keyword>
<keyword evidence="1" id="KW-0472">Membrane</keyword>
<sequence length="289" mass="31885">MPAVASTEHAADAEIRVLELHNPKRSTGIQIGDYLERRLQVEIAQPYQLAISALPLKGTNRHGIELADVRLEKTSVSASTIYTLLLRYQVFAASTSPAILQLPAERIALNGGPRALVLEVPAWHFWFSPLAAGTVGLAKTNLQPQVPPALISLSKHYQRLALGLLCLLAGLTGLVYVHADRRWLPFMGGAFAQAYRHIRRLPPTQQHEAQALLHLHQAFDRVHGVSLFAAGVDDFVAAHPQFLSLREDIAAFYAQSSQRLFTGQAGDAHFIDGLLTLARRLRHCERRLA</sequence>
<dbReference type="EMBL" id="RJVP01000002">
    <property type="protein sequence ID" value="ROH87304.1"/>
    <property type="molecule type" value="Genomic_DNA"/>
</dbReference>
<organism evidence="2 3">
    <name type="scientific">Pseudomethylobacillus aquaticus</name>
    <dbReference type="NCBI Taxonomy" id="2676064"/>
    <lineage>
        <taxon>Bacteria</taxon>
        <taxon>Pseudomonadati</taxon>
        <taxon>Pseudomonadota</taxon>
        <taxon>Betaproteobacteria</taxon>
        <taxon>Nitrosomonadales</taxon>
        <taxon>Methylophilaceae</taxon>
        <taxon>Pseudomethylobacillus</taxon>
    </lineage>
</organism>
<proteinExistence type="predicted"/>
<evidence type="ECO:0000256" key="1">
    <source>
        <dbReference type="SAM" id="Phobius"/>
    </source>
</evidence>
<protein>
    <submittedName>
        <fullName evidence="2">Nonribosomal peptide synthetase MxaA</fullName>
    </submittedName>
</protein>
<keyword evidence="3" id="KW-1185">Reference proteome</keyword>
<feature type="transmembrane region" description="Helical" evidence="1">
    <location>
        <begin position="160"/>
        <end position="177"/>
    </location>
</feature>
<evidence type="ECO:0000313" key="2">
    <source>
        <dbReference type="EMBL" id="ROH87304.1"/>
    </source>
</evidence>
<gene>
    <name evidence="2" type="ORF">ED236_04500</name>
</gene>
<dbReference type="AlphaFoldDB" id="A0A3N0V3Z4"/>
<dbReference type="Proteomes" id="UP000275137">
    <property type="component" value="Unassembled WGS sequence"/>
</dbReference>
<reference evidence="2 3" key="1">
    <citation type="submission" date="2018-10" db="EMBL/GenBank/DDBJ databases">
        <authorList>
            <person name="Chen W.-M."/>
        </authorList>
    </citation>
    <scope>NUCLEOTIDE SEQUENCE [LARGE SCALE GENOMIC DNA]</scope>
    <source>
        <strain evidence="2 3">H-5</strain>
    </source>
</reference>
<name>A0A3N0V3Z4_9PROT</name>